<dbReference type="PANTHER" id="PTHR43568:SF1">
    <property type="entry name" value="P PROTEIN"/>
    <property type="match status" value="1"/>
</dbReference>
<dbReference type="GO" id="GO:0015105">
    <property type="term" value="F:arsenite transmembrane transporter activity"/>
    <property type="evidence" value="ECO:0007669"/>
    <property type="project" value="InterPro"/>
</dbReference>
<keyword evidence="3" id="KW-0813">Transport</keyword>
<keyword evidence="6 8" id="KW-1133">Transmembrane helix</keyword>
<feature type="transmembrane region" description="Helical" evidence="8">
    <location>
        <begin position="402"/>
        <end position="423"/>
    </location>
</feature>
<organism evidence="10 11">
    <name type="scientific">Fusobacterium ulcerans</name>
    <dbReference type="NCBI Taxonomy" id="861"/>
    <lineage>
        <taxon>Bacteria</taxon>
        <taxon>Fusobacteriati</taxon>
        <taxon>Fusobacteriota</taxon>
        <taxon>Fusobacteriia</taxon>
        <taxon>Fusobacteriales</taxon>
        <taxon>Fusobacteriaceae</taxon>
        <taxon>Fusobacterium</taxon>
    </lineage>
</organism>
<dbReference type="KEGG" id="ful:C4N20_03790"/>
<accession>A0AAX1TSY3</accession>
<keyword evidence="5 8" id="KW-0812">Transmembrane</keyword>
<dbReference type="AlphaFoldDB" id="A0AAX1TSY3"/>
<sequence>MINIKLIAGLLIFMVSFYFILFGKQPKSLTAIIGGSLMVLIGVMDQEEALESIGRNLEILLLLMGLMMVVEIMSETGIFQWVAIKVAQQAKGEPMKILMMLSVVTAVCSAFLDNVTTILLIVPITILLAKKLKIDPFPFIMVQIFACNIGGTATMIGDPPNLIIASLGGLDFNEFLINLTPIVVVNMIVLLITAKLLFGKKFTVSRELRASIMDLEPNRSIKNKKLLMQSCALFGIILIGFLTNMVTNIGLAVISITGSVILLTISKKSPEEIYKKVEWETLFFFGGLFVLVEGVDKLGVIAQLGEAIVKFTDGNLEKTGTVVVLISSLLSPILGSVPYTLSFSKIIANIAPNFTGHTDVLWWALSLGACLGGNMTLVGAPANIVGVSIAEKAGVKISFMDFFKLGILIVIQSMILSVIYINLRY</sequence>
<evidence type="ECO:0000259" key="9">
    <source>
        <dbReference type="Pfam" id="PF03600"/>
    </source>
</evidence>
<dbReference type="PRINTS" id="PR00758">
    <property type="entry name" value="ARSENICPUMP"/>
</dbReference>
<protein>
    <submittedName>
        <fullName evidence="10">Arsenic efflux pump protein</fullName>
    </submittedName>
</protein>
<feature type="transmembrane region" description="Helical" evidence="8">
    <location>
        <begin position="320"/>
        <end position="341"/>
    </location>
</feature>
<evidence type="ECO:0000313" key="11">
    <source>
        <dbReference type="Proteomes" id="UP000249008"/>
    </source>
</evidence>
<gene>
    <name evidence="10" type="primary">arsB_2</name>
    <name evidence="10" type="ORF">NCTC12112_02641</name>
</gene>
<feature type="transmembrane region" description="Helical" evidence="8">
    <location>
        <begin position="136"/>
        <end position="156"/>
    </location>
</feature>
<comment type="similarity">
    <text evidence="2">Belongs to the CitM (TC 2.A.11) transporter family.</text>
</comment>
<reference evidence="10 11" key="1">
    <citation type="submission" date="2018-06" db="EMBL/GenBank/DDBJ databases">
        <authorList>
            <consortium name="Pathogen Informatics"/>
            <person name="Doyle S."/>
        </authorList>
    </citation>
    <scope>NUCLEOTIDE SEQUENCE [LARGE SCALE GENOMIC DNA]</scope>
    <source>
        <strain evidence="10 11">NCTC12112</strain>
    </source>
</reference>
<evidence type="ECO:0000313" key="10">
    <source>
        <dbReference type="EMBL" id="SQJ11334.1"/>
    </source>
</evidence>
<feature type="transmembrane region" description="Helical" evidence="8">
    <location>
        <begin position="176"/>
        <end position="198"/>
    </location>
</feature>
<dbReference type="RefSeq" id="WP_005980709.1">
    <property type="nucleotide sequence ID" value="NZ_JAUUPX010000001.1"/>
</dbReference>
<dbReference type="Proteomes" id="UP000249008">
    <property type="component" value="Chromosome 1"/>
</dbReference>
<keyword evidence="7 8" id="KW-0472">Membrane</keyword>
<dbReference type="EMBL" id="LS483487">
    <property type="protein sequence ID" value="SQJ11334.1"/>
    <property type="molecule type" value="Genomic_DNA"/>
</dbReference>
<dbReference type="CDD" id="cd01116">
    <property type="entry name" value="P_permease"/>
    <property type="match status" value="1"/>
</dbReference>
<dbReference type="InterPro" id="IPR051475">
    <property type="entry name" value="Diverse_Ion_Transporter"/>
</dbReference>
<proteinExistence type="inferred from homology"/>
<dbReference type="Pfam" id="PF03600">
    <property type="entry name" value="CitMHS"/>
    <property type="match status" value="1"/>
</dbReference>
<comment type="subcellular location">
    <subcellularLocation>
        <location evidence="1">Cell membrane</location>
        <topology evidence="1">Multi-pass membrane protein</topology>
    </subcellularLocation>
</comment>
<evidence type="ECO:0000256" key="8">
    <source>
        <dbReference type="SAM" id="Phobius"/>
    </source>
</evidence>
<evidence type="ECO:0000256" key="2">
    <source>
        <dbReference type="ARBA" id="ARBA00009843"/>
    </source>
</evidence>
<feature type="transmembrane region" description="Helical" evidence="8">
    <location>
        <begin position="103"/>
        <end position="129"/>
    </location>
</feature>
<evidence type="ECO:0000256" key="4">
    <source>
        <dbReference type="ARBA" id="ARBA00022475"/>
    </source>
</evidence>
<evidence type="ECO:0000256" key="3">
    <source>
        <dbReference type="ARBA" id="ARBA00022448"/>
    </source>
</evidence>
<dbReference type="InterPro" id="IPR000802">
    <property type="entry name" value="Arsenical_pump_ArsB"/>
</dbReference>
<evidence type="ECO:0000256" key="1">
    <source>
        <dbReference type="ARBA" id="ARBA00004651"/>
    </source>
</evidence>
<feature type="transmembrane region" description="Helical" evidence="8">
    <location>
        <begin position="226"/>
        <end position="243"/>
    </location>
</feature>
<name>A0AAX1TSY3_9FUSO</name>
<evidence type="ECO:0000256" key="6">
    <source>
        <dbReference type="ARBA" id="ARBA00022989"/>
    </source>
</evidence>
<dbReference type="GO" id="GO:0005886">
    <property type="term" value="C:plasma membrane"/>
    <property type="evidence" value="ECO:0007669"/>
    <property type="project" value="UniProtKB-SubCell"/>
</dbReference>
<dbReference type="InterPro" id="IPR004680">
    <property type="entry name" value="Cit_transptr-like_dom"/>
</dbReference>
<evidence type="ECO:0000256" key="7">
    <source>
        <dbReference type="ARBA" id="ARBA00023136"/>
    </source>
</evidence>
<dbReference type="PANTHER" id="PTHR43568">
    <property type="entry name" value="P PROTEIN"/>
    <property type="match status" value="1"/>
</dbReference>
<keyword evidence="4" id="KW-1003">Cell membrane</keyword>
<feature type="transmembrane region" description="Helical" evidence="8">
    <location>
        <begin position="59"/>
        <end position="83"/>
    </location>
</feature>
<feature type="transmembrane region" description="Helical" evidence="8">
    <location>
        <begin position="7"/>
        <end position="23"/>
    </location>
</feature>
<evidence type="ECO:0000256" key="5">
    <source>
        <dbReference type="ARBA" id="ARBA00022692"/>
    </source>
</evidence>
<feature type="transmembrane region" description="Helical" evidence="8">
    <location>
        <begin position="361"/>
        <end position="390"/>
    </location>
</feature>
<feature type="domain" description="Citrate transporter-like" evidence="9">
    <location>
        <begin position="18"/>
        <end position="368"/>
    </location>
</feature>